<feature type="transmembrane region" description="Helical" evidence="4">
    <location>
        <begin position="6"/>
        <end position="25"/>
    </location>
</feature>
<protein>
    <recommendedName>
        <fullName evidence="5">BPTI/Kunitz inhibitor domain-containing protein</fullName>
    </recommendedName>
</protein>
<dbReference type="SMART" id="SM00131">
    <property type="entry name" value="KU"/>
    <property type="match status" value="5"/>
</dbReference>
<feature type="domain" description="BPTI/Kunitz inhibitor" evidence="5">
    <location>
        <begin position="141"/>
        <end position="191"/>
    </location>
</feature>
<evidence type="ECO:0000256" key="2">
    <source>
        <dbReference type="ARBA" id="ARBA00022900"/>
    </source>
</evidence>
<dbReference type="CDD" id="cd00109">
    <property type="entry name" value="Kunitz-type"/>
    <property type="match status" value="4"/>
</dbReference>
<dbReference type="PROSITE" id="PS00280">
    <property type="entry name" value="BPTI_KUNITZ_1"/>
    <property type="match status" value="3"/>
</dbReference>
<dbReference type="InterPro" id="IPR050098">
    <property type="entry name" value="TFPI/VKTCI-like"/>
</dbReference>
<keyword evidence="4" id="KW-0472">Membrane</keyword>
<dbReference type="InterPro" id="IPR036880">
    <property type="entry name" value="Kunitz_BPTI_sf"/>
</dbReference>
<evidence type="ECO:0000313" key="6">
    <source>
        <dbReference type="EMBL" id="KAL3875224.1"/>
    </source>
</evidence>
<dbReference type="PANTHER" id="PTHR10083">
    <property type="entry name" value="KUNITZ-TYPE PROTEASE INHIBITOR-RELATED"/>
    <property type="match status" value="1"/>
</dbReference>
<dbReference type="AlphaFoldDB" id="A0ABD3WMM1"/>
<evidence type="ECO:0000313" key="7">
    <source>
        <dbReference type="Proteomes" id="UP001634394"/>
    </source>
</evidence>
<dbReference type="EMBL" id="JBJQND010000006">
    <property type="protein sequence ID" value="KAL3875224.1"/>
    <property type="molecule type" value="Genomic_DNA"/>
</dbReference>
<dbReference type="Pfam" id="PF00014">
    <property type="entry name" value="Kunitz_BPTI"/>
    <property type="match status" value="5"/>
</dbReference>
<sequence length="520" mass="57893">MRTLGLQFGYFVVLVFSVGGIYISVMGERSWEACSQPQETGPCENYEVVWYFNNKIKRCDRFWYGGCQGNDNNFKSEEECKKFCDPGTAGRENIVISEDDAKNKPKCLDLKFGCCWDQVTPASGPNSEGCPPRYSKSQGSCNSQPDVGSCRNFTVKWFYNTNATRCDRFWYGGCDGNGNRFSDEKECLEVCKNDKTVEKDICDLPAVVGPCRAAHIRWHYEAKEKKCKNFTYGGCDGNDNRFRTKAECERRCSSTVLALEDDREPVSTLLCEKSRHGCCQDGVTPATGPNREGCPKDCQNTRYGCCDDGITAAQGEEGKGCEVVAGSGDVDTFCEESVFGCCPDGTTPAQGENNAGCEDVVSPIDSDSGFYIEPANTTRGTVLKIPRCEQEKKTGNCRAYFVRWFHNTTSGHCEQFIYGGCDANDNNFETKEACEENCNVVIRSSMESTRNVPVCEQPKEEGTCRGYFPHWFYNRTSDRCEQFIYGGCQGNDNKFDTKEACVARCPSRTSSNVILPVSGK</sequence>
<dbReference type="Gene3D" id="4.10.410.10">
    <property type="entry name" value="Pancreatic trypsin inhibitor Kunitz domain"/>
    <property type="match status" value="5"/>
</dbReference>
<feature type="domain" description="BPTI/Kunitz inhibitor" evidence="5">
    <location>
        <begin position="34"/>
        <end position="84"/>
    </location>
</feature>
<name>A0ABD3WMM1_SINWO</name>
<keyword evidence="4" id="KW-0812">Transmembrane</keyword>
<evidence type="ECO:0000256" key="1">
    <source>
        <dbReference type="ARBA" id="ARBA00022690"/>
    </source>
</evidence>
<keyword evidence="1" id="KW-0646">Protease inhibitor</keyword>
<dbReference type="Proteomes" id="UP001634394">
    <property type="component" value="Unassembled WGS sequence"/>
</dbReference>
<keyword evidence="7" id="KW-1185">Reference proteome</keyword>
<dbReference type="PANTHER" id="PTHR10083:SF328">
    <property type="entry name" value="TISSUE FACTOR PATHWAY INHIBITOR"/>
    <property type="match status" value="1"/>
</dbReference>
<organism evidence="6 7">
    <name type="scientific">Sinanodonta woodiana</name>
    <name type="common">Chinese pond mussel</name>
    <name type="synonym">Anodonta woodiana</name>
    <dbReference type="NCBI Taxonomy" id="1069815"/>
    <lineage>
        <taxon>Eukaryota</taxon>
        <taxon>Metazoa</taxon>
        <taxon>Spiralia</taxon>
        <taxon>Lophotrochozoa</taxon>
        <taxon>Mollusca</taxon>
        <taxon>Bivalvia</taxon>
        <taxon>Autobranchia</taxon>
        <taxon>Heteroconchia</taxon>
        <taxon>Palaeoheterodonta</taxon>
        <taxon>Unionida</taxon>
        <taxon>Unionoidea</taxon>
        <taxon>Unionidae</taxon>
        <taxon>Unioninae</taxon>
        <taxon>Sinanodonta</taxon>
    </lineage>
</organism>
<keyword evidence="3" id="KW-1015">Disulfide bond</keyword>
<keyword evidence="2" id="KW-0722">Serine protease inhibitor</keyword>
<dbReference type="InterPro" id="IPR020901">
    <property type="entry name" value="Prtase_inh_Kunz-CS"/>
</dbReference>
<dbReference type="FunFam" id="4.10.410.10:FF:000020">
    <property type="entry name" value="Collagen, type VI, alpha 3"/>
    <property type="match status" value="5"/>
</dbReference>
<feature type="domain" description="BPTI/Kunitz inhibitor" evidence="5">
    <location>
        <begin position="455"/>
        <end position="505"/>
    </location>
</feature>
<feature type="domain" description="BPTI/Kunitz inhibitor" evidence="5">
    <location>
        <begin position="388"/>
        <end position="438"/>
    </location>
</feature>
<keyword evidence="4" id="KW-1133">Transmembrane helix</keyword>
<evidence type="ECO:0000256" key="3">
    <source>
        <dbReference type="ARBA" id="ARBA00023157"/>
    </source>
</evidence>
<dbReference type="SUPFAM" id="SSF57362">
    <property type="entry name" value="BPTI-like"/>
    <property type="match status" value="5"/>
</dbReference>
<evidence type="ECO:0000259" key="5">
    <source>
        <dbReference type="PROSITE" id="PS50279"/>
    </source>
</evidence>
<comment type="caution">
    <text evidence="6">The sequence shown here is derived from an EMBL/GenBank/DDBJ whole genome shotgun (WGS) entry which is preliminary data.</text>
</comment>
<reference evidence="6 7" key="1">
    <citation type="submission" date="2024-11" db="EMBL/GenBank/DDBJ databases">
        <title>Chromosome-level genome assembly of the freshwater bivalve Anodonta woodiana.</title>
        <authorList>
            <person name="Chen X."/>
        </authorList>
    </citation>
    <scope>NUCLEOTIDE SEQUENCE [LARGE SCALE GENOMIC DNA]</scope>
    <source>
        <strain evidence="6">MN2024</strain>
        <tissue evidence="6">Gills</tissue>
    </source>
</reference>
<gene>
    <name evidence="6" type="ORF">ACJMK2_038148</name>
</gene>
<feature type="domain" description="BPTI/Kunitz inhibitor" evidence="5">
    <location>
        <begin position="202"/>
        <end position="252"/>
    </location>
</feature>
<dbReference type="PROSITE" id="PS50279">
    <property type="entry name" value="BPTI_KUNITZ_2"/>
    <property type="match status" value="5"/>
</dbReference>
<evidence type="ECO:0000256" key="4">
    <source>
        <dbReference type="SAM" id="Phobius"/>
    </source>
</evidence>
<dbReference type="InterPro" id="IPR002223">
    <property type="entry name" value="Kunitz_BPTI"/>
</dbReference>
<proteinExistence type="predicted"/>
<dbReference type="PRINTS" id="PR00759">
    <property type="entry name" value="BASICPTASE"/>
</dbReference>
<dbReference type="GO" id="GO:0004867">
    <property type="term" value="F:serine-type endopeptidase inhibitor activity"/>
    <property type="evidence" value="ECO:0007669"/>
    <property type="project" value="UniProtKB-KW"/>
</dbReference>
<accession>A0ABD3WMM1</accession>